<dbReference type="STRING" id="29563.SAMN02983006_01487"/>
<dbReference type="Gene3D" id="3.30.70.1150">
    <property type="entry name" value="ACT-like. Chain A, domain 2"/>
    <property type="match status" value="1"/>
</dbReference>
<dbReference type="InterPro" id="IPR045865">
    <property type="entry name" value="ACT-like_dom_sf"/>
</dbReference>
<dbReference type="Proteomes" id="UP000199006">
    <property type="component" value="Unassembled WGS sequence"/>
</dbReference>
<evidence type="ECO:0000313" key="1">
    <source>
        <dbReference type="EMBL" id="SFL56575.1"/>
    </source>
</evidence>
<evidence type="ECO:0000313" key="2">
    <source>
        <dbReference type="Proteomes" id="UP000199006"/>
    </source>
</evidence>
<dbReference type="EMBL" id="FOTI01000018">
    <property type="protein sequence ID" value="SFL56575.1"/>
    <property type="molecule type" value="Genomic_DNA"/>
</dbReference>
<dbReference type="AlphaFoldDB" id="A0A1I4IQK5"/>
<keyword evidence="2" id="KW-1185">Reference proteome</keyword>
<dbReference type="SUPFAM" id="SSF55021">
    <property type="entry name" value="ACT-like"/>
    <property type="match status" value="1"/>
</dbReference>
<dbReference type="OrthoDB" id="1121298at2"/>
<gene>
    <name evidence="1" type="ORF">SAMN02983006_01487</name>
</gene>
<protein>
    <recommendedName>
        <fullName evidence="3">Iron-only hydrogenase system regulator</fullName>
    </recommendedName>
</protein>
<dbReference type="RefSeq" id="WP_089861559.1">
    <property type="nucleotide sequence ID" value="NZ_FOTI01000018.1"/>
</dbReference>
<organism evidence="1 2">
    <name type="scientific">Halanaerobium salsuginis</name>
    <dbReference type="NCBI Taxonomy" id="29563"/>
    <lineage>
        <taxon>Bacteria</taxon>
        <taxon>Bacillati</taxon>
        <taxon>Bacillota</taxon>
        <taxon>Clostridia</taxon>
        <taxon>Halanaerobiales</taxon>
        <taxon>Halanaerobiaceae</taxon>
        <taxon>Halanaerobium</taxon>
    </lineage>
</organism>
<sequence>MKHSTIMAILIDKRTDAAPEVQQILTDYGCLITTRLGMHESSTCADEGMIILDLNASQSEVAKLKTALQAISGVNVKSMELNFN</sequence>
<reference evidence="1 2" key="1">
    <citation type="submission" date="2016-10" db="EMBL/GenBank/DDBJ databases">
        <authorList>
            <person name="de Groot N.N."/>
        </authorList>
    </citation>
    <scope>NUCLEOTIDE SEQUENCE [LARGE SCALE GENOMIC DNA]</scope>
    <source>
        <strain evidence="1 2">ATCC 51327</strain>
    </source>
</reference>
<name>A0A1I4IQK5_9FIRM</name>
<accession>A0A1I4IQK5</accession>
<evidence type="ECO:0008006" key="3">
    <source>
        <dbReference type="Google" id="ProtNLM"/>
    </source>
</evidence>
<dbReference type="Pfam" id="PF21699">
    <property type="entry name" value="TM1266-like"/>
    <property type="match status" value="1"/>
</dbReference>
<proteinExistence type="predicted"/>
<dbReference type="InterPro" id="IPR027271">
    <property type="entry name" value="Acetolactate_synth/TF_NikR_C"/>
</dbReference>
<dbReference type="InterPro" id="IPR023860">
    <property type="entry name" value="FeFe-hyd_TM1266"/>
</dbReference>